<reference evidence="4" key="2">
    <citation type="submission" date="2021-04" db="EMBL/GenBank/DDBJ databases">
        <authorList>
            <person name="Gilroy R."/>
        </authorList>
    </citation>
    <scope>NUCLEOTIDE SEQUENCE</scope>
    <source>
        <strain evidence="4">ChiHecec2B26-446</strain>
    </source>
</reference>
<dbReference type="InterPro" id="IPR000182">
    <property type="entry name" value="GNAT_dom"/>
</dbReference>
<keyword evidence="1" id="KW-0808">Transferase</keyword>
<dbReference type="InterPro" id="IPR016181">
    <property type="entry name" value="Acyl_CoA_acyltransferase"/>
</dbReference>
<dbReference type="PROSITE" id="PS51186">
    <property type="entry name" value="GNAT"/>
    <property type="match status" value="1"/>
</dbReference>
<evidence type="ECO:0000256" key="1">
    <source>
        <dbReference type="ARBA" id="ARBA00022679"/>
    </source>
</evidence>
<sequence length="165" mass="18710">MDIEQCTIRPLSAADDAALARIIRTILRACHLDIPGTAYFDPELDHLSTYYAPFPDRRAYFVAVDAQGTVLGGAGLAESVAFADCAELQKLYVTEQVRRRGLGRALMETCEARARALHYRKMYLETHSVLTEALQLYTRLGYREIPRPEAVLHTTMDRFFIRDLV</sequence>
<dbReference type="EMBL" id="DXHV01000081">
    <property type="protein sequence ID" value="HIW01428.1"/>
    <property type="molecule type" value="Genomic_DNA"/>
</dbReference>
<dbReference type="AlphaFoldDB" id="A0A9D1TQ77"/>
<comment type="caution">
    <text evidence="4">The sequence shown here is derived from an EMBL/GenBank/DDBJ whole genome shotgun (WGS) entry which is preliminary data.</text>
</comment>
<dbReference type="PANTHER" id="PTHR43877">
    <property type="entry name" value="AMINOALKYLPHOSPHONATE N-ACETYLTRANSFERASE-RELATED-RELATED"/>
    <property type="match status" value="1"/>
</dbReference>
<dbReference type="InterPro" id="IPR050832">
    <property type="entry name" value="Bact_Acetyltransf"/>
</dbReference>
<evidence type="ECO:0000313" key="4">
    <source>
        <dbReference type="EMBL" id="HIW01428.1"/>
    </source>
</evidence>
<dbReference type="Pfam" id="PF00583">
    <property type="entry name" value="Acetyltransf_1"/>
    <property type="match status" value="1"/>
</dbReference>
<accession>A0A9D1TQ77</accession>
<organism evidence="4 5">
    <name type="scientific">Candidatus Desulfovibrio intestinipullorum</name>
    <dbReference type="NCBI Taxonomy" id="2838536"/>
    <lineage>
        <taxon>Bacteria</taxon>
        <taxon>Pseudomonadati</taxon>
        <taxon>Thermodesulfobacteriota</taxon>
        <taxon>Desulfovibrionia</taxon>
        <taxon>Desulfovibrionales</taxon>
        <taxon>Desulfovibrionaceae</taxon>
        <taxon>Desulfovibrio</taxon>
    </lineage>
</organism>
<dbReference type="GO" id="GO:0016747">
    <property type="term" value="F:acyltransferase activity, transferring groups other than amino-acyl groups"/>
    <property type="evidence" value="ECO:0007669"/>
    <property type="project" value="InterPro"/>
</dbReference>
<feature type="domain" description="N-acetyltransferase" evidence="3">
    <location>
        <begin position="6"/>
        <end position="161"/>
    </location>
</feature>
<gene>
    <name evidence="4" type="ORF">H9894_09635</name>
</gene>
<dbReference type="CDD" id="cd04301">
    <property type="entry name" value="NAT_SF"/>
    <property type="match status" value="1"/>
</dbReference>
<evidence type="ECO:0000313" key="5">
    <source>
        <dbReference type="Proteomes" id="UP000886752"/>
    </source>
</evidence>
<dbReference type="SUPFAM" id="SSF55729">
    <property type="entry name" value="Acyl-CoA N-acyltransferases (Nat)"/>
    <property type="match status" value="1"/>
</dbReference>
<protein>
    <submittedName>
        <fullName evidence="4">GNAT family N-acetyltransferase</fullName>
    </submittedName>
</protein>
<dbReference type="Gene3D" id="3.40.630.30">
    <property type="match status" value="1"/>
</dbReference>
<keyword evidence="2" id="KW-0012">Acyltransferase</keyword>
<evidence type="ECO:0000256" key="2">
    <source>
        <dbReference type="ARBA" id="ARBA00023315"/>
    </source>
</evidence>
<reference evidence="4" key="1">
    <citation type="journal article" date="2021" name="PeerJ">
        <title>Extensive microbial diversity within the chicken gut microbiome revealed by metagenomics and culture.</title>
        <authorList>
            <person name="Gilroy R."/>
            <person name="Ravi A."/>
            <person name="Getino M."/>
            <person name="Pursley I."/>
            <person name="Horton D.L."/>
            <person name="Alikhan N.F."/>
            <person name="Baker D."/>
            <person name="Gharbi K."/>
            <person name="Hall N."/>
            <person name="Watson M."/>
            <person name="Adriaenssens E.M."/>
            <person name="Foster-Nyarko E."/>
            <person name="Jarju S."/>
            <person name="Secka A."/>
            <person name="Antonio M."/>
            <person name="Oren A."/>
            <person name="Chaudhuri R.R."/>
            <person name="La Ragione R."/>
            <person name="Hildebrand F."/>
            <person name="Pallen M.J."/>
        </authorList>
    </citation>
    <scope>NUCLEOTIDE SEQUENCE</scope>
    <source>
        <strain evidence="4">ChiHecec2B26-446</strain>
    </source>
</reference>
<dbReference type="Proteomes" id="UP000886752">
    <property type="component" value="Unassembled WGS sequence"/>
</dbReference>
<name>A0A9D1TQ77_9BACT</name>
<evidence type="ECO:0000259" key="3">
    <source>
        <dbReference type="PROSITE" id="PS51186"/>
    </source>
</evidence>
<proteinExistence type="predicted"/>